<protein>
    <recommendedName>
        <fullName evidence="6">DUF4378 domain-containing protein</fullName>
    </recommendedName>
</protein>
<organism evidence="4 5">
    <name type="scientific">Dioscorea zingiberensis</name>
    <dbReference type="NCBI Taxonomy" id="325984"/>
    <lineage>
        <taxon>Eukaryota</taxon>
        <taxon>Viridiplantae</taxon>
        <taxon>Streptophyta</taxon>
        <taxon>Embryophyta</taxon>
        <taxon>Tracheophyta</taxon>
        <taxon>Spermatophyta</taxon>
        <taxon>Magnoliopsida</taxon>
        <taxon>Liliopsida</taxon>
        <taxon>Dioscoreales</taxon>
        <taxon>Dioscoreaceae</taxon>
        <taxon>Dioscorea</taxon>
    </lineage>
</organism>
<feature type="domain" description="DUF4378" evidence="2">
    <location>
        <begin position="806"/>
        <end position="951"/>
    </location>
</feature>
<dbReference type="InterPro" id="IPR032795">
    <property type="entry name" value="DUF3741-assoc"/>
</dbReference>
<feature type="region of interest" description="Disordered" evidence="1">
    <location>
        <begin position="704"/>
        <end position="723"/>
    </location>
</feature>
<comment type="caution">
    <text evidence="4">The sequence shown here is derived from an EMBL/GenBank/DDBJ whole genome shotgun (WGS) entry which is preliminary data.</text>
</comment>
<proteinExistence type="predicted"/>
<evidence type="ECO:0000259" key="2">
    <source>
        <dbReference type="Pfam" id="PF14309"/>
    </source>
</evidence>
<evidence type="ECO:0000313" key="4">
    <source>
        <dbReference type="EMBL" id="KAJ0975584.1"/>
    </source>
</evidence>
<reference evidence="4" key="1">
    <citation type="submission" date="2021-03" db="EMBL/GenBank/DDBJ databases">
        <authorList>
            <person name="Li Z."/>
            <person name="Yang C."/>
        </authorList>
    </citation>
    <scope>NUCLEOTIDE SEQUENCE</scope>
    <source>
        <strain evidence="4">Dzin_1.0</strain>
        <tissue evidence="4">Leaf</tissue>
    </source>
</reference>
<feature type="compositionally biased region" description="Basic and acidic residues" evidence="1">
    <location>
        <begin position="710"/>
        <end position="719"/>
    </location>
</feature>
<dbReference type="Pfam" id="PF14309">
    <property type="entry name" value="DUF4378"/>
    <property type="match status" value="1"/>
</dbReference>
<accession>A0A9D5CM80</accession>
<keyword evidence="5" id="KW-1185">Reference proteome</keyword>
<dbReference type="Proteomes" id="UP001085076">
    <property type="component" value="Miscellaneous, Linkage group lg04"/>
</dbReference>
<gene>
    <name evidence="4" type="ORF">J5N97_017549</name>
</gene>
<dbReference type="InterPro" id="IPR025486">
    <property type="entry name" value="DUF4378"/>
</dbReference>
<feature type="compositionally biased region" description="Polar residues" evidence="1">
    <location>
        <begin position="397"/>
        <end position="432"/>
    </location>
</feature>
<dbReference type="AlphaFoldDB" id="A0A9D5CM80"/>
<evidence type="ECO:0000259" key="3">
    <source>
        <dbReference type="Pfam" id="PF14383"/>
    </source>
</evidence>
<feature type="compositionally biased region" description="Low complexity" evidence="1">
    <location>
        <begin position="304"/>
        <end position="315"/>
    </location>
</feature>
<evidence type="ECO:0008006" key="6">
    <source>
        <dbReference type="Google" id="ProtNLM"/>
    </source>
</evidence>
<feature type="compositionally biased region" description="Low complexity" evidence="1">
    <location>
        <begin position="333"/>
        <end position="348"/>
    </location>
</feature>
<dbReference type="EMBL" id="JAGGNH010000004">
    <property type="protein sequence ID" value="KAJ0975584.1"/>
    <property type="molecule type" value="Genomic_DNA"/>
</dbReference>
<dbReference type="PANTHER" id="PTHR21726:SF29">
    <property type="entry name" value="EXPRESSED PROTEIN"/>
    <property type="match status" value="1"/>
</dbReference>
<evidence type="ECO:0000313" key="5">
    <source>
        <dbReference type="Proteomes" id="UP001085076"/>
    </source>
</evidence>
<feature type="region of interest" description="Disordered" evidence="1">
    <location>
        <begin position="760"/>
        <end position="796"/>
    </location>
</feature>
<name>A0A9D5CM80_9LILI</name>
<feature type="compositionally biased region" description="Polar residues" evidence="1">
    <location>
        <begin position="442"/>
        <end position="473"/>
    </location>
</feature>
<dbReference type="OrthoDB" id="765769at2759"/>
<feature type="region of interest" description="Disordered" evidence="1">
    <location>
        <begin position="297"/>
        <end position="473"/>
    </location>
</feature>
<evidence type="ECO:0000256" key="1">
    <source>
        <dbReference type="SAM" id="MobiDB-lite"/>
    </source>
</evidence>
<sequence length="960" mass="105791">MRSKASGVVMRLLEQWSLAFDGSEEKVGTKSGGFFHLFDWNRKSRKKLFSNATNSHESSIQENKIEDNISMSRLRMIEDDEMVGISSIKGSSDYSCASSVTDEEGTGTRVPGVVARLMGLDSLPTGGVSEPHCTPLFDTRSLRDNHGQKRSPEFCINDQFSNVHHRTEVYSRKPMEMRSQKMPSSPIERFQTEMLRPRSAKSIPITHNKLLSPIRNPGFISPKNAAHIVEAAAKMIEPGLQVSTKSKTPIFGSSSIALKHRDSKESIAVAQKTSKLLQSSRKPANFSDFRQLRGQSLDRSWNGSDDTSVSRSTVSLNETNTGDERVNRRWTGSQDASSSRSTVSVDESNVSGARGRGKSVSLAIQAKVNVQKREGLSKSSRNSLTRNDRDDCKQNPPFKNSSNSQRSKLQKKVSTTNGSSVLRQNNQKQNCPSVKEKLPPKQSISSQQGRKVLSGDTSSTRIRNINKLNGNTRNGYEKESVVASSDADQEVLSSINKDFPRKKRLIERSFYPEKSIFSDNMLSDKYGKHIKPNIVIGEHSSTKEDNRSNGTDVVSFTFTSPMIKTVPGQSYSQAADKWDQMNVYSFTTSHGKHGSNGNGEKSHSLGLNAIKGDALSLLLEQKLRELTSGVCFTEAGPRANSAPALQRSLSAFESPGTSVVEHESEIAHNSWKDNLGVIFDYGSSSSNSQMHEIGHKLQGAGGLECSTSSDAHKMPDHQHPSPMSILEATFSNDSCNSSDSAASVNGGKCSVQTQNSVNLNVTNKTAPSESEIDLSDSASSSFNETTDAEKTSGTGGGQYDMELHGLEYVKDILFSTGSLFKDLGSCYVAHVGEALDPLLYEKLENKRSKENRLKRKVLFDCVNECLDLKCSRYFRAGYQTWSQGVGIVGKDLAEELYQEISSWRSMGDWMVDELVDKDMSTHLGRWVDFNIEAFEAGVDIEEQILSSLVDELVADCLFKE</sequence>
<dbReference type="Pfam" id="PF14383">
    <property type="entry name" value="VARLMGL"/>
    <property type="match status" value="1"/>
</dbReference>
<dbReference type="PANTHER" id="PTHR21726">
    <property type="entry name" value="PHOSPHATIDYLINOSITOL N-ACETYLGLUCOSAMINYLTRANSFERASE SUBUNIT P DOWN SYNDROME CRITICAL REGION PROTEIN 5 -RELATED"/>
    <property type="match status" value="1"/>
</dbReference>
<reference evidence="4" key="2">
    <citation type="journal article" date="2022" name="Hortic Res">
        <title>The genome of Dioscorea zingiberensis sheds light on the biosynthesis, origin and evolution of the medicinally important diosgenin saponins.</title>
        <authorList>
            <person name="Li Y."/>
            <person name="Tan C."/>
            <person name="Li Z."/>
            <person name="Guo J."/>
            <person name="Li S."/>
            <person name="Chen X."/>
            <person name="Wang C."/>
            <person name="Dai X."/>
            <person name="Yang H."/>
            <person name="Song W."/>
            <person name="Hou L."/>
            <person name="Xu J."/>
            <person name="Tong Z."/>
            <person name="Xu A."/>
            <person name="Yuan X."/>
            <person name="Wang W."/>
            <person name="Yang Q."/>
            <person name="Chen L."/>
            <person name="Sun Z."/>
            <person name="Wang K."/>
            <person name="Pan B."/>
            <person name="Chen J."/>
            <person name="Bao Y."/>
            <person name="Liu F."/>
            <person name="Qi X."/>
            <person name="Gang D.R."/>
            <person name="Wen J."/>
            <person name="Li J."/>
        </authorList>
    </citation>
    <scope>NUCLEOTIDE SEQUENCE</scope>
    <source>
        <strain evidence="4">Dzin_1.0</strain>
    </source>
</reference>
<feature type="domain" description="DUF3741" evidence="3">
    <location>
        <begin position="98"/>
        <end position="128"/>
    </location>
</feature>